<dbReference type="Proteomes" id="UP001050691">
    <property type="component" value="Unassembled WGS sequence"/>
</dbReference>
<feature type="region of interest" description="Disordered" evidence="7">
    <location>
        <begin position="69"/>
        <end position="93"/>
    </location>
</feature>
<feature type="domain" description="Glycoside hydrolase family 31 TIM barrel" evidence="9">
    <location>
        <begin position="394"/>
        <end position="836"/>
    </location>
</feature>
<comment type="caution">
    <text evidence="11">The sequence shown here is derived from an EMBL/GenBank/DDBJ whole genome shotgun (WGS) entry which is preliminary data.</text>
</comment>
<dbReference type="InterPro" id="IPR011013">
    <property type="entry name" value="Gal_mutarotase_sf_dom"/>
</dbReference>
<evidence type="ECO:0000256" key="4">
    <source>
        <dbReference type="ARBA" id="ARBA00023180"/>
    </source>
</evidence>
<evidence type="ECO:0000259" key="9">
    <source>
        <dbReference type="Pfam" id="PF01055"/>
    </source>
</evidence>
<dbReference type="Pfam" id="PF21365">
    <property type="entry name" value="Glyco_hydro_31_3rd"/>
    <property type="match status" value="1"/>
</dbReference>
<feature type="compositionally biased region" description="Low complexity" evidence="7">
    <location>
        <begin position="620"/>
        <end position="635"/>
    </location>
</feature>
<dbReference type="AlphaFoldDB" id="A0AAV5A8B1"/>
<dbReference type="SUPFAM" id="SSF74650">
    <property type="entry name" value="Galactose mutarotase-like"/>
    <property type="match status" value="1"/>
</dbReference>
<dbReference type="Pfam" id="PF01055">
    <property type="entry name" value="Glyco_hydro_31_2nd"/>
    <property type="match status" value="1"/>
</dbReference>
<evidence type="ECO:0000313" key="11">
    <source>
        <dbReference type="EMBL" id="GJJ08979.1"/>
    </source>
</evidence>
<dbReference type="EMBL" id="BPWL01000003">
    <property type="protein sequence ID" value="GJJ08979.1"/>
    <property type="molecule type" value="Genomic_DNA"/>
</dbReference>
<comment type="similarity">
    <text evidence="1 6">Belongs to the glycosyl hydrolase 31 family.</text>
</comment>
<dbReference type="CDD" id="cd14752">
    <property type="entry name" value="GH31_N"/>
    <property type="match status" value="1"/>
</dbReference>
<evidence type="ECO:0000259" key="10">
    <source>
        <dbReference type="Pfam" id="PF21365"/>
    </source>
</evidence>
<dbReference type="InterPro" id="IPR030459">
    <property type="entry name" value="Glyco_hydro_31_CS"/>
</dbReference>
<dbReference type="PROSITE" id="PS00707">
    <property type="entry name" value="GLYCOSYL_HYDROL_F31_2"/>
    <property type="match status" value="1"/>
</dbReference>
<feature type="transmembrane region" description="Helical" evidence="8">
    <location>
        <begin position="100"/>
        <end position="123"/>
    </location>
</feature>
<evidence type="ECO:0000256" key="8">
    <source>
        <dbReference type="SAM" id="Phobius"/>
    </source>
</evidence>
<evidence type="ECO:0000256" key="7">
    <source>
        <dbReference type="SAM" id="MobiDB-lite"/>
    </source>
</evidence>
<dbReference type="GO" id="GO:0004553">
    <property type="term" value="F:hydrolase activity, hydrolyzing O-glycosyl compounds"/>
    <property type="evidence" value="ECO:0007669"/>
    <property type="project" value="InterPro"/>
</dbReference>
<feature type="region of interest" description="Disordered" evidence="7">
    <location>
        <begin position="244"/>
        <end position="269"/>
    </location>
</feature>
<keyword evidence="3 6" id="KW-0378">Hydrolase</keyword>
<evidence type="ECO:0000256" key="1">
    <source>
        <dbReference type="ARBA" id="ARBA00007806"/>
    </source>
</evidence>
<dbReference type="CDD" id="cd06602">
    <property type="entry name" value="GH31_MGAM_SI_GAA"/>
    <property type="match status" value="1"/>
</dbReference>
<protein>
    <recommendedName>
        <fullName evidence="13">Alpha-glucosidase</fullName>
    </recommendedName>
</protein>
<dbReference type="SUPFAM" id="SSF51445">
    <property type="entry name" value="(Trans)glycosidases"/>
    <property type="match status" value="1"/>
</dbReference>
<feature type="domain" description="Glycosyl hydrolase family 31 C-terminal" evidence="10">
    <location>
        <begin position="844"/>
        <end position="935"/>
    </location>
</feature>
<sequence length="1070" mass="117675">MTGDFMWPRFSTSWSSDLPSNVKDNLRLEEQSRDDHIHIAPMTSGEVEHRSFRDVIYHPRSTYLTRANVSTDGHRGSSTKPSPHRFGQPQQTPTFHPVKVSLFIMITAAFTGLLLMLGTQFGFSATSFSEKLSSAAVLASSNDNESARTFSGDVSTCPGYVLTDLSESVNGLSAHLQLAGQGCNAFGVDIKNLTIETQFQIPESIISRPNPPSQSFKTTSDLTFNYISQPFAFWITRRDGTGEPLFDTRPSSLPPTPIPAQDPSTDNSTSFDSFQLVFEDQYLQLASALPYDANVYGLGEVIASSGLRRDVGTNGGPGTIQTLWARDVADPIDENISNGADILLQTPQSQGTSSPKSLIEYRFLGGTFDFYFLSGPTPQAVASQYAEIVGLPLWTPYWAFGFHLCRWGFPNISDTKLQVERMREANIPLEVMWNDIDLYHAFRDFTTDPVSYPIDEVKAFIEELVNIPIVDAAVAKQVNKTDIGVELDVWVKNPDGSEYVGQVWPGFTVFPDWFSSNAETYWTQALQNWSDSGVLFSGIWLDMNVRALCLVMGNNTSVPFLLPGAPGNPITAYPEGYDPSISGPSGNITVDGKLTFNAGSGSSSNSDLTARRIGYKLSKRSSSASPSDETDSPSSNNKGSNLGAALLLNTSNEPLINVPPYTIHNGAGRLSVNTLATNATHQPGYVELDVHNMWGMMEEKATHNALLTIHPGQRPFLISRSTFPSSGKWTEKLRKVDDLGDNFSKWQYMYYSIQGVLQFQLFQIPMVGADTGGFNGNTDEELLGRWMMLSAFHPFYRNHNEKGAIPQEPYRWESVANASRTAIAARYAMLPYWYTLFANASSLGIPPVRALFWEFPNEPELFDIDRQFMIGRDILVTPVLEPNVSSVQGIFPGGSKTIWRDWWTHAVVDTTNGSNNITLSAPLGHIPVHIRSGAALLLHAQPAYTTTQTRAGPYSLLISLDSDGSAFGTAYIDDGISLPPTSNVTLKLVAEKQGVTVQSDGSFEIEQRLTQVTVLGVSSRPSAVRVNEKTLGEGSWTYDDDLERLVIGGTDEKSNNIDVDLNVNAKFTWS</sequence>
<dbReference type="GO" id="GO:0005975">
    <property type="term" value="P:carbohydrate metabolic process"/>
    <property type="evidence" value="ECO:0007669"/>
    <property type="project" value="InterPro"/>
</dbReference>
<keyword evidence="5 6" id="KW-0326">Glycosidase</keyword>
<dbReference type="InterPro" id="IPR000322">
    <property type="entry name" value="Glyco_hydro_31_TIM"/>
</dbReference>
<dbReference type="PANTHER" id="PTHR22762:SF133">
    <property type="entry name" value="P-TYPE DOMAIN-CONTAINING PROTEIN"/>
    <property type="match status" value="1"/>
</dbReference>
<feature type="compositionally biased region" description="Polar residues" evidence="7">
    <location>
        <begin position="69"/>
        <end position="81"/>
    </location>
</feature>
<evidence type="ECO:0000256" key="3">
    <source>
        <dbReference type="ARBA" id="ARBA00022801"/>
    </source>
</evidence>
<evidence type="ECO:0000313" key="12">
    <source>
        <dbReference type="Proteomes" id="UP001050691"/>
    </source>
</evidence>
<name>A0AAV5A8B1_9AGAM</name>
<feature type="region of interest" description="Disordered" evidence="7">
    <location>
        <begin position="618"/>
        <end position="642"/>
    </location>
</feature>
<evidence type="ECO:0000256" key="2">
    <source>
        <dbReference type="ARBA" id="ARBA00022729"/>
    </source>
</evidence>
<organism evidence="11 12">
    <name type="scientific">Clathrus columnatus</name>
    <dbReference type="NCBI Taxonomy" id="1419009"/>
    <lineage>
        <taxon>Eukaryota</taxon>
        <taxon>Fungi</taxon>
        <taxon>Dikarya</taxon>
        <taxon>Basidiomycota</taxon>
        <taxon>Agaricomycotina</taxon>
        <taxon>Agaricomycetes</taxon>
        <taxon>Phallomycetidae</taxon>
        <taxon>Phallales</taxon>
        <taxon>Clathraceae</taxon>
        <taxon>Clathrus</taxon>
    </lineage>
</organism>
<dbReference type="InterPro" id="IPR017853">
    <property type="entry name" value="GH"/>
</dbReference>
<dbReference type="PANTHER" id="PTHR22762">
    <property type="entry name" value="ALPHA-GLUCOSIDASE"/>
    <property type="match status" value="1"/>
</dbReference>
<dbReference type="Gene3D" id="3.20.20.80">
    <property type="entry name" value="Glycosidases"/>
    <property type="match status" value="2"/>
</dbReference>
<keyword evidence="2" id="KW-0732">Signal</keyword>
<dbReference type="Gene3D" id="2.60.40.1760">
    <property type="entry name" value="glycosyl hydrolase (family 31)"/>
    <property type="match status" value="1"/>
</dbReference>
<reference evidence="11" key="1">
    <citation type="submission" date="2021-10" db="EMBL/GenBank/DDBJ databases">
        <title>De novo Genome Assembly of Clathrus columnatus (Basidiomycota, Fungi) Using Illumina and Nanopore Sequence Data.</title>
        <authorList>
            <person name="Ogiso-Tanaka E."/>
            <person name="Itagaki H."/>
            <person name="Hosoya T."/>
            <person name="Hosaka K."/>
        </authorList>
    </citation>
    <scope>NUCLEOTIDE SEQUENCE</scope>
    <source>
        <strain evidence="11">MO-923</strain>
    </source>
</reference>
<accession>A0AAV5A8B1</accession>
<keyword evidence="8" id="KW-0812">Transmembrane</keyword>
<keyword evidence="8" id="KW-0472">Membrane</keyword>
<dbReference type="GO" id="GO:0030246">
    <property type="term" value="F:carbohydrate binding"/>
    <property type="evidence" value="ECO:0007669"/>
    <property type="project" value="InterPro"/>
</dbReference>
<dbReference type="SUPFAM" id="SSF51011">
    <property type="entry name" value="Glycosyl hydrolase domain"/>
    <property type="match status" value="1"/>
</dbReference>
<evidence type="ECO:0008006" key="13">
    <source>
        <dbReference type="Google" id="ProtNLM"/>
    </source>
</evidence>
<dbReference type="InterPro" id="IPR048395">
    <property type="entry name" value="Glyco_hydro_31_C"/>
</dbReference>
<keyword evidence="8" id="KW-1133">Transmembrane helix</keyword>
<proteinExistence type="inferred from homology"/>
<gene>
    <name evidence="11" type="ORF">Clacol_003200</name>
</gene>
<evidence type="ECO:0000256" key="5">
    <source>
        <dbReference type="ARBA" id="ARBA00023295"/>
    </source>
</evidence>
<evidence type="ECO:0000256" key="6">
    <source>
        <dbReference type="RuleBase" id="RU361185"/>
    </source>
</evidence>
<keyword evidence="4" id="KW-0325">Glycoprotein</keyword>
<keyword evidence="12" id="KW-1185">Reference proteome</keyword>
<dbReference type="Gene3D" id="2.60.40.1180">
    <property type="entry name" value="Golgi alpha-mannosidase II"/>
    <property type="match status" value="2"/>
</dbReference>
<dbReference type="InterPro" id="IPR013780">
    <property type="entry name" value="Glyco_hydro_b"/>
</dbReference>